<dbReference type="EMBL" id="JAIXMP010000022">
    <property type="protein sequence ID" value="KAI9255629.1"/>
    <property type="molecule type" value="Genomic_DNA"/>
</dbReference>
<feature type="non-terminal residue" evidence="5">
    <location>
        <position position="103"/>
    </location>
</feature>
<dbReference type="GO" id="GO:0000824">
    <property type="term" value="F:inositol-1,4,5,6-tetrakisphosphate 3-kinase activity"/>
    <property type="evidence" value="ECO:0007669"/>
    <property type="project" value="TreeGrafter"/>
</dbReference>
<comment type="caution">
    <text evidence="5">The sequence shown here is derived from an EMBL/GenBank/DDBJ whole genome shotgun (WGS) entry which is preliminary data.</text>
</comment>
<dbReference type="GO" id="GO:0005634">
    <property type="term" value="C:nucleus"/>
    <property type="evidence" value="ECO:0007669"/>
    <property type="project" value="TreeGrafter"/>
</dbReference>
<dbReference type="PANTHER" id="PTHR12400:SF103">
    <property type="entry name" value="INOSITOL POLYPHOSPHATE MULTIKINASE"/>
    <property type="match status" value="1"/>
</dbReference>
<evidence type="ECO:0000256" key="3">
    <source>
        <dbReference type="ARBA" id="ARBA00022777"/>
    </source>
</evidence>
<feature type="non-terminal residue" evidence="5">
    <location>
        <position position="1"/>
    </location>
</feature>
<name>A0AAD5PBC3_9FUNG</name>
<reference evidence="5" key="1">
    <citation type="journal article" date="2022" name="IScience">
        <title>Evolution of zygomycete secretomes and the origins of terrestrial fungal ecologies.</title>
        <authorList>
            <person name="Chang Y."/>
            <person name="Wang Y."/>
            <person name="Mondo S."/>
            <person name="Ahrendt S."/>
            <person name="Andreopoulos W."/>
            <person name="Barry K."/>
            <person name="Beard J."/>
            <person name="Benny G.L."/>
            <person name="Blankenship S."/>
            <person name="Bonito G."/>
            <person name="Cuomo C."/>
            <person name="Desiro A."/>
            <person name="Gervers K.A."/>
            <person name="Hundley H."/>
            <person name="Kuo A."/>
            <person name="LaButti K."/>
            <person name="Lang B.F."/>
            <person name="Lipzen A."/>
            <person name="O'Donnell K."/>
            <person name="Pangilinan J."/>
            <person name="Reynolds N."/>
            <person name="Sandor L."/>
            <person name="Smith M.E."/>
            <person name="Tsang A."/>
            <person name="Grigoriev I.V."/>
            <person name="Stajich J.E."/>
            <person name="Spatafora J.W."/>
        </authorList>
    </citation>
    <scope>NUCLEOTIDE SEQUENCE</scope>
    <source>
        <strain evidence="5">RSA 2281</strain>
    </source>
</reference>
<dbReference type="GO" id="GO:0005737">
    <property type="term" value="C:cytoplasm"/>
    <property type="evidence" value="ECO:0007669"/>
    <property type="project" value="TreeGrafter"/>
</dbReference>
<reference evidence="5" key="2">
    <citation type="submission" date="2023-02" db="EMBL/GenBank/DDBJ databases">
        <authorList>
            <consortium name="DOE Joint Genome Institute"/>
            <person name="Mondo S.J."/>
            <person name="Chang Y."/>
            <person name="Wang Y."/>
            <person name="Ahrendt S."/>
            <person name="Andreopoulos W."/>
            <person name="Barry K."/>
            <person name="Beard J."/>
            <person name="Benny G.L."/>
            <person name="Blankenship S."/>
            <person name="Bonito G."/>
            <person name="Cuomo C."/>
            <person name="Desiro A."/>
            <person name="Gervers K.A."/>
            <person name="Hundley H."/>
            <person name="Kuo A."/>
            <person name="LaButti K."/>
            <person name="Lang B.F."/>
            <person name="Lipzen A."/>
            <person name="O'Donnell K."/>
            <person name="Pangilinan J."/>
            <person name="Reynolds N."/>
            <person name="Sandor L."/>
            <person name="Smith M.W."/>
            <person name="Tsang A."/>
            <person name="Grigoriev I.V."/>
            <person name="Stajich J.E."/>
            <person name="Spatafora J.W."/>
        </authorList>
    </citation>
    <scope>NUCLEOTIDE SEQUENCE</scope>
    <source>
        <strain evidence="5">RSA 2281</strain>
    </source>
</reference>
<evidence type="ECO:0000256" key="1">
    <source>
        <dbReference type="ARBA" id="ARBA00007374"/>
    </source>
</evidence>
<dbReference type="GO" id="GO:0008440">
    <property type="term" value="F:inositol-1,4,5-trisphosphate 3-kinase activity"/>
    <property type="evidence" value="ECO:0007669"/>
    <property type="project" value="TreeGrafter"/>
</dbReference>
<evidence type="ECO:0000313" key="6">
    <source>
        <dbReference type="Proteomes" id="UP001209540"/>
    </source>
</evidence>
<dbReference type="Gene3D" id="3.30.470.160">
    <property type="entry name" value="Inositol polyphosphate kinase"/>
    <property type="match status" value="1"/>
</dbReference>
<dbReference type="InterPro" id="IPR005522">
    <property type="entry name" value="IPK"/>
</dbReference>
<proteinExistence type="inferred from homology"/>
<dbReference type="Proteomes" id="UP001209540">
    <property type="component" value="Unassembled WGS sequence"/>
</dbReference>
<dbReference type="SUPFAM" id="SSF56104">
    <property type="entry name" value="SAICAR synthase-like"/>
    <property type="match status" value="1"/>
</dbReference>
<dbReference type="AlphaFoldDB" id="A0AAD5PBC3"/>
<sequence length="103" mass="11628">FDNQVAGHDRILQFSTNDLMVIKPSTQIEQQFYEDSQNDLEFCCWIPKCYGSLHVATDSELAMLEQQQGSDGLLKQEGAAQQLCLENLLNGFTRPCIMDLKIG</sequence>
<organism evidence="5 6">
    <name type="scientific">Phascolomyces articulosus</name>
    <dbReference type="NCBI Taxonomy" id="60185"/>
    <lineage>
        <taxon>Eukaryota</taxon>
        <taxon>Fungi</taxon>
        <taxon>Fungi incertae sedis</taxon>
        <taxon>Mucoromycota</taxon>
        <taxon>Mucoromycotina</taxon>
        <taxon>Mucoromycetes</taxon>
        <taxon>Mucorales</taxon>
        <taxon>Lichtheimiaceae</taxon>
        <taxon>Phascolomyces</taxon>
    </lineage>
</organism>
<keyword evidence="3 4" id="KW-0418">Kinase</keyword>
<dbReference type="InterPro" id="IPR038286">
    <property type="entry name" value="IPK_sf"/>
</dbReference>
<evidence type="ECO:0000256" key="2">
    <source>
        <dbReference type="ARBA" id="ARBA00022679"/>
    </source>
</evidence>
<keyword evidence="2 4" id="KW-0808">Transferase</keyword>
<comment type="similarity">
    <text evidence="1 4">Belongs to the inositol phosphokinase (IPK) family.</text>
</comment>
<keyword evidence="6" id="KW-1185">Reference proteome</keyword>
<evidence type="ECO:0000256" key="4">
    <source>
        <dbReference type="RuleBase" id="RU363090"/>
    </source>
</evidence>
<dbReference type="GO" id="GO:0046854">
    <property type="term" value="P:phosphatidylinositol phosphate biosynthetic process"/>
    <property type="evidence" value="ECO:0007669"/>
    <property type="project" value="TreeGrafter"/>
</dbReference>
<dbReference type="Pfam" id="PF03770">
    <property type="entry name" value="IPK"/>
    <property type="match status" value="1"/>
</dbReference>
<evidence type="ECO:0000313" key="5">
    <source>
        <dbReference type="EMBL" id="KAI9255629.1"/>
    </source>
</evidence>
<protein>
    <recommendedName>
        <fullName evidence="4">Kinase</fullName>
        <ecNumber evidence="4">2.7.-.-</ecNumber>
    </recommendedName>
</protein>
<dbReference type="GO" id="GO:0032958">
    <property type="term" value="P:inositol phosphate biosynthetic process"/>
    <property type="evidence" value="ECO:0007669"/>
    <property type="project" value="InterPro"/>
</dbReference>
<dbReference type="EC" id="2.7.-.-" evidence="4"/>
<gene>
    <name evidence="5" type="ORF">BDA99DRAFT_416438</name>
</gene>
<dbReference type="PANTHER" id="PTHR12400">
    <property type="entry name" value="INOSITOL POLYPHOSPHATE KINASE"/>
    <property type="match status" value="1"/>
</dbReference>
<accession>A0AAD5PBC3</accession>